<feature type="chain" id="PRO_5002779842" evidence="1">
    <location>
        <begin position="22"/>
        <end position="552"/>
    </location>
</feature>
<evidence type="ECO:0000256" key="1">
    <source>
        <dbReference type="SAM" id="SignalP"/>
    </source>
</evidence>
<dbReference type="EMBL" id="CP001055">
    <property type="protein sequence ID" value="ACC98040.1"/>
    <property type="molecule type" value="Genomic_DNA"/>
</dbReference>
<dbReference type="HOGENOM" id="CLU_493271_0_0_0"/>
<protein>
    <submittedName>
        <fullName evidence="2">Uncharacterized protein</fullName>
    </submittedName>
</protein>
<evidence type="ECO:0000313" key="3">
    <source>
        <dbReference type="Proteomes" id="UP000001029"/>
    </source>
</evidence>
<organism evidence="2 3">
    <name type="scientific">Elusimicrobium minutum (strain Pei191)</name>
    <dbReference type="NCBI Taxonomy" id="445932"/>
    <lineage>
        <taxon>Bacteria</taxon>
        <taxon>Pseudomonadati</taxon>
        <taxon>Elusimicrobiota</taxon>
        <taxon>Elusimicrobia</taxon>
        <taxon>Elusimicrobiales</taxon>
        <taxon>Elusimicrobiaceae</taxon>
        <taxon>Elusimicrobium</taxon>
    </lineage>
</organism>
<evidence type="ECO:0000313" key="2">
    <source>
        <dbReference type="EMBL" id="ACC98040.1"/>
    </source>
</evidence>
<gene>
    <name evidence="2" type="ordered locus">Emin_0484</name>
</gene>
<name>B2KCB9_ELUMP</name>
<accession>B2KCB9</accession>
<proteinExistence type="predicted"/>
<dbReference type="KEGG" id="emi:Emin_0484"/>
<feature type="signal peptide" evidence="1">
    <location>
        <begin position="1"/>
        <end position="21"/>
    </location>
</feature>
<dbReference type="AlphaFoldDB" id="B2KCB9"/>
<reference evidence="2 3" key="1">
    <citation type="journal article" date="2009" name="Appl. Environ. Microbiol.">
        <title>Genomic analysis of 'Elusimicrobium minutum,' the first cultivated representative of the phylum 'Elusimicrobia' (formerly termite group 1).</title>
        <authorList>
            <person name="Herlemann D.P.R."/>
            <person name="Geissinger O."/>
            <person name="Ikeda-Ohtsubo W."/>
            <person name="Kunin V."/>
            <person name="Sun H."/>
            <person name="Lapidus A."/>
            <person name="Hugenholtz P."/>
            <person name="Brune A."/>
        </authorList>
    </citation>
    <scope>NUCLEOTIDE SEQUENCE [LARGE SCALE GENOMIC DNA]</scope>
    <source>
        <strain evidence="2 3">Pei191</strain>
    </source>
</reference>
<dbReference type="RefSeq" id="WP_012414655.1">
    <property type="nucleotide sequence ID" value="NC_010644.1"/>
</dbReference>
<sequence>MKNTFVVLVSAVLFLSGNIWAAESMEMVTYYPTPYASYSNVQVNDAKVNPADAAGAKVKLKTADIGVLQVNENLTSDIKKVQAQATKTGKSAAATGTLQVEGEYLKIASGGIPQAQAVNITNSATGNAYAANTIMLGTGTGAKVFPYAKAAVPGASNMVWRSITYYIDPSDPSKGKDTKTFLVIDQGDVTGDCKESYGNWITTTSSTVDTCNGKTAEQYTCAGTAKSNCVDVFSSIVDSTTDFTYSTPVLKGLQTLEVGQPSDSAIYFNNACTALHSSITNDGDPAGLMTTTFLKLYKMQGGTSYDDITISTSEVWSKMKSKGAQAACELIAGGSMAMEIPTPSTANSVCAILQHRETYIGGTKTYYADILYCHYETKKTSVKETIYKARNITCCASASCSAPQVDVNGTCKTPCSNFWTTTTDWRGVVKTTCKFDLDATPNLSCKYEEDCACCNAPDICNADRTIVSASAVCSKYGSGSAQCICANGNQKQCAGIIYPSGADETKCIQSGYYSPYCSCSNFNDYWSPSRPNWQDMACIGLPARCTSEGTNG</sequence>
<keyword evidence="3" id="KW-1185">Reference proteome</keyword>
<keyword evidence="1" id="KW-0732">Signal</keyword>
<dbReference type="Proteomes" id="UP000001029">
    <property type="component" value="Chromosome"/>
</dbReference>